<sequence length="143" mass="16059">MHFANIPPQIDPFVFKSQNSNEMDGTKIIRPRSCTNWCYCKGDNSGIKPGPVRNATSQGSCVLVPTSCRKVDGVVAWLMNGVAAAFFMSLERCSCIHIDTKDDDDDGDDIEIELLCPDFTKDEQLYNSSRQEDEQEFEERLLG</sequence>
<reference evidence="1 2" key="1">
    <citation type="journal article" date="2021" name="Plant Biotechnol. J.">
        <title>Multi-omics assisted identification of the key and species-specific regulatory components of drought-tolerant mechanisms in Gossypium stocksii.</title>
        <authorList>
            <person name="Yu D."/>
            <person name="Ke L."/>
            <person name="Zhang D."/>
            <person name="Wu Y."/>
            <person name="Sun Y."/>
            <person name="Mei J."/>
            <person name="Sun J."/>
            <person name="Sun Y."/>
        </authorList>
    </citation>
    <scope>NUCLEOTIDE SEQUENCE [LARGE SCALE GENOMIC DNA]</scope>
    <source>
        <strain evidence="2">cv. E1</strain>
        <tissue evidence="1">Leaf</tissue>
    </source>
</reference>
<protein>
    <submittedName>
        <fullName evidence="1">Uncharacterized protein</fullName>
    </submittedName>
</protein>
<name>A0A9D3W6T9_9ROSI</name>
<gene>
    <name evidence="1" type="ORF">J1N35_006975</name>
</gene>
<dbReference type="PANTHER" id="PTHR34061:SF2">
    <property type="entry name" value="PROTEIN, PUTATIVE-RELATED"/>
    <property type="match status" value="1"/>
</dbReference>
<dbReference type="EMBL" id="JAIQCV010000003">
    <property type="protein sequence ID" value="KAH1113597.1"/>
    <property type="molecule type" value="Genomic_DNA"/>
</dbReference>
<evidence type="ECO:0000313" key="1">
    <source>
        <dbReference type="EMBL" id="KAH1113597.1"/>
    </source>
</evidence>
<dbReference type="Proteomes" id="UP000828251">
    <property type="component" value="Unassembled WGS sequence"/>
</dbReference>
<evidence type="ECO:0000313" key="2">
    <source>
        <dbReference type="Proteomes" id="UP000828251"/>
    </source>
</evidence>
<proteinExistence type="predicted"/>
<accession>A0A9D3W6T9</accession>
<dbReference type="OrthoDB" id="653466at2759"/>
<dbReference type="AlphaFoldDB" id="A0A9D3W6T9"/>
<dbReference type="PANTHER" id="PTHR34061">
    <property type="entry name" value="PROTEIN, PUTATIVE-RELATED"/>
    <property type="match status" value="1"/>
</dbReference>
<keyword evidence="2" id="KW-1185">Reference proteome</keyword>
<organism evidence="1 2">
    <name type="scientific">Gossypium stocksii</name>
    <dbReference type="NCBI Taxonomy" id="47602"/>
    <lineage>
        <taxon>Eukaryota</taxon>
        <taxon>Viridiplantae</taxon>
        <taxon>Streptophyta</taxon>
        <taxon>Embryophyta</taxon>
        <taxon>Tracheophyta</taxon>
        <taxon>Spermatophyta</taxon>
        <taxon>Magnoliopsida</taxon>
        <taxon>eudicotyledons</taxon>
        <taxon>Gunneridae</taxon>
        <taxon>Pentapetalae</taxon>
        <taxon>rosids</taxon>
        <taxon>malvids</taxon>
        <taxon>Malvales</taxon>
        <taxon>Malvaceae</taxon>
        <taxon>Malvoideae</taxon>
        <taxon>Gossypium</taxon>
    </lineage>
</organism>
<comment type="caution">
    <text evidence="1">The sequence shown here is derived from an EMBL/GenBank/DDBJ whole genome shotgun (WGS) entry which is preliminary data.</text>
</comment>